<dbReference type="PANTHER" id="PTHR33193:SF13">
    <property type="entry name" value="EXPRESSED PROTEIN"/>
    <property type="match status" value="1"/>
</dbReference>
<reference evidence="1 2" key="1">
    <citation type="journal article" date="2019" name="Plant Biotechnol. J.">
        <title>The red bayberry genome and genetic basis of sex determination.</title>
        <authorList>
            <person name="Jia H.M."/>
            <person name="Jia H.J."/>
            <person name="Cai Q.L."/>
            <person name="Wang Y."/>
            <person name="Zhao H.B."/>
            <person name="Yang W.F."/>
            <person name="Wang G.Y."/>
            <person name="Li Y.H."/>
            <person name="Zhan D.L."/>
            <person name="Shen Y.T."/>
            <person name="Niu Q.F."/>
            <person name="Chang L."/>
            <person name="Qiu J."/>
            <person name="Zhao L."/>
            <person name="Xie H.B."/>
            <person name="Fu W.Y."/>
            <person name="Jin J."/>
            <person name="Li X.W."/>
            <person name="Jiao Y."/>
            <person name="Zhou C.C."/>
            <person name="Tu T."/>
            <person name="Chai C.Y."/>
            <person name="Gao J.L."/>
            <person name="Fan L.J."/>
            <person name="van de Weg E."/>
            <person name="Wang J.Y."/>
            <person name="Gao Z.S."/>
        </authorList>
    </citation>
    <scope>NUCLEOTIDE SEQUENCE [LARGE SCALE GENOMIC DNA]</scope>
    <source>
        <tissue evidence="1">Leaves</tissue>
    </source>
</reference>
<proteinExistence type="predicted"/>
<dbReference type="AlphaFoldDB" id="A0A6A1US69"/>
<organism evidence="1 2">
    <name type="scientific">Morella rubra</name>
    <name type="common">Chinese bayberry</name>
    <dbReference type="NCBI Taxonomy" id="262757"/>
    <lineage>
        <taxon>Eukaryota</taxon>
        <taxon>Viridiplantae</taxon>
        <taxon>Streptophyta</taxon>
        <taxon>Embryophyta</taxon>
        <taxon>Tracheophyta</taxon>
        <taxon>Spermatophyta</taxon>
        <taxon>Magnoliopsida</taxon>
        <taxon>eudicotyledons</taxon>
        <taxon>Gunneridae</taxon>
        <taxon>Pentapetalae</taxon>
        <taxon>rosids</taxon>
        <taxon>fabids</taxon>
        <taxon>Fagales</taxon>
        <taxon>Myricaceae</taxon>
        <taxon>Morella</taxon>
    </lineage>
</organism>
<dbReference type="Pfam" id="PF12023">
    <property type="entry name" value="DUF3511"/>
    <property type="match status" value="1"/>
</dbReference>
<gene>
    <name evidence="1" type="ORF">CJ030_MR8G026859</name>
</gene>
<sequence length="105" mass="11921">MDGFGSGYRYGGGDRRLEVISGKGFSSHQVFATQPGLPDLTPIPQRVIRTSQPPSKLWGFNDPETRRKKRIARYKAYAVEGKVKSSLREGLRWIKNKCSQFVRGY</sequence>
<evidence type="ECO:0000313" key="1">
    <source>
        <dbReference type="EMBL" id="KAB1203265.1"/>
    </source>
</evidence>
<name>A0A6A1US69_9ROSI</name>
<dbReference type="InterPro" id="IPR021899">
    <property type="entry name" value="DUF3511"/>
</dbReference>
<dbReference type="EMBL" id="RXIC02000026">
    <property type="protein sequence ID" value="KAB1203265.1"/>
    <property type="molecule type" value="Genomic_DNA"/>
</dbReference>
<dbReference type="OrthoDB" id="660385at2759"/>
<accession>A0A6A1US69</accession>
<protein>
    <recommendedName>
        <fullName evidence="3">DUF3511 domain-containing protein</fullName>
    </recommendedName>
</protein>
<keyword evidence="2" id="KW-1185">Reference proteome</keyword>
<comment type="caution">
    <text evidence="1">The sequence shown here is derived from an EMBL/GenBank/DDBJ whole genome shotgun (WGS) entry which is preliminary data.</text>
</comment>
<evidence type="ECO:0000313" key="2">
    <source>
        <dbReference type="Proteomes" id="UP000516437"/>
    </source>
</evidence>
<evidence type="ECO:0008006" key="3">
    <source>
        <dbReference type="Google" id="ProtNLM"/>
    </source>
</evidence>
<dbReference type="PANTHER" id="PTHR33193">
    <property type="entry name" value="DOMAIN PROTEIN, PUTATIVE (DUF3511)-RELATED"/>
    <property type="match status" value="1"/>
</dbReference>
<dbReference type="Proteomes" id="UP000516437">
    <property type="component" value="Chromosome 8"/>
</dbReference>